<reference evidence="5" key="1">
    <citation type="journal article" date="2019" name="Int. J. Syst. Evol. Microbiol.">
        <title>The Global Catalogue of Microorganisms (GCM) 10K type strain sequencing project: providing services to taxonomists for standard genome sequencing and annotation.</title>
        <authorList>
            <consortium name="The Broad Institute Genomics Platform"/>
            <consortium name="The Broad Institute Genome Sequencing Center for Infectious Disease"/>
            <person name="Wu L."/>
            <person name="Ma J."/>
        </authorList>
    </citation>
    <scope>NUCLEOTIDE SEQUENCE [LARGE SCALE GENOMIC DNA]</scope>
    <source>
        <strain evidence="5">JCM 11117</strain>
    </source>
</reference>
<dbReference type="InterPro" id="IPR050766">
    <property type="entry name" value="Bact_Lucif_Oxidored"/>
</dbReference>
<dbReference type="InterPro" id="IPR036661">
    <property type="entry name" value="Luciferase-like_sf"/>
</dbReference>
<keyword evidence="1" id="KW-0560">Oxidoreductase</keyword>
<dbReference type="Gene3D" id="3.20.20.30">
    <property type="entry name" value="Luciferase-like domain"/>
    <property type="match status" value="1"/>
</dbReference>
<evidence type="ECO:0000259" key="3">
    <source>
        <dbReference type="Pfam" id="PF00296"/>
    </source>
</evidence>
<keyword evidence="2" id="KW-0503">Monooxygenase</keyword>
<keyword evidence="5" id="KW-1185">Reference proteome</keyword>
<dbReference type="PANTHER" id="PTHR30137">
    <property type="entry name" value="LUCIFERASE-LIKE MONOOXYGENASE"/>
    <property type="match status" value="1"/>
</dbReference>
<name>A0ABP4AFY5_9PSEU</name>
<organism evidence="4 5">
    <name type="scientific">Pseudonocardia zijingensis</name>
    <dbReference type="NCBI Taxonomy" id="153376"/>
    <lineage>
        <taxon>Bacteria</taxon>
        <taxon>Bacillati</taxon>
        <taxon>Actinomycetota</taxon>
        <taxon>Actinomycetes</taxon>
        <taxon>Pseudonocardiales</taxon>
        <taxon>Pseudonocardiaceae</taxon>
        <taxon>Pseudonocardia</taxon>
    </lineage>
</organism>
<evidence type="ECO:0000313" key="4">
    <source>
        <dbReference type="EMBL" id="GAA0935281.1"/>
    </source>
</evidence>
<evidence type="ECO:0000313" key="5">
    <source>
        <dbReference type="Proteomes" id="UP001499967"/>
    </source>
</evidence>
<accession>A0ABP4AFY5</accession>
<feature type="domain" description="Luciferase-like" evidence="3">
    <location>
        <begin position="8"/>
        <end position="196"/>
    </location>
</feature>
<dbReference type="RefSeq" id="WP_343941654.1">
    <property type="nucleotide sequence ID" value="NZ_BAAAHP010000075.1"/>
</dbReference>
<dbReference type="InterPro" id="IPR011251">
    <property type="entry name" value="Luciferase-like_dom"/>
</dbReference>
<proteinExistence type="predicted"/>
<dbReference type="Pfam" id="PF00296">
    <property type="entry name" value="Bac_luciferase"/>
    <property type="match status" value="1"/>
</dbReference>
<sequence>MRLAVALHESTGTDGAALVDDAVRTTRAARDAGYSGVVAGQHFLTAPRPYLQPLPLLTRLIPESGDMRLVAGVLLLPLLDPVQLAEELATVDTLCGGRLVVGAGAGYRPVEFAAFGVSRAERRTRQLRALDEMVAWWQGAEVRGTGARLGLRPVACPHPPVWLAASGPRSYGDALDRGHTPFLGPQVAPGRLAELLRTRPTSTPVALRRDVLVTDVVAPTAAADAIARRAEQNAEWGYGSATGESPYLVGSAAECRERIAELEALGVTDLVIRTNWAGITADDSREMLAALTG</sequence>
<dbReference type="SUPFAM" id="SSF51679">
    <property type="entry name" value="Bacterial luciferase-like"/>
    <property type="match status" value="1"/>
</dbReference>
<gene>
    <name evidence="4" type="ORF">GCM10009559_26610</name>
</gene>
<dbReference type="Proteomes" id="UP001499967">
    <property type="component" value="Unassembled WGS sequence"/>
</dbReference>
<comment type="caution">
    <text evidence="4">The sequence shown here is derived from an EMBL/GenBank/DDBJ whole genome shotgun (WGS) entry which is preliminary data.</text>
</comment>
<dbReference type="EMBL" id="BAAAHP010000075">
    <property type="protein sequence ID" value="GAA0935281.1"/>
    <property type="molecule type" value="Genomic_DNA"/>
</dbReference>
<dbReference type="PANTHER" id="PTHR30137:SF8">
    <property type="entry name" value="BLR5498 PROTEIN"/>
    <property type="match status" value="1"/>
</dbReference>
<protein>
    <recommendedName>
        <fullName evidence="3">Luciferase-like domain-containing protein</fullName>
    </recommendedName>
</protein>
<evidence type="ECO:0000256" key="1">
    <source>
        <dbReference type="ARBA" id="ARBA00023002"/>
    </source>
</evidence>
<evidence type="ECO:0000256" key="2">
    <source>
        <dbReference type="ARBA" id="ARBA00023033"/>
    </source>
</evidence>